<dbReference type="GO" id="GO:0004239">
    <property type="term" value="F:initiator methionyl aminopeptidase activity"/>
    <property type="evidence" value="ECO:0007669"/>
    <property type="project" value="UniProtKB-UniRule"/>
</dbReference>
<feature type="domain" description="Peptidase M24" evidence="8">
    <location>
        <begin position="13"/>
        <end position="245"/>
    </location>
</feature>
<feature type="binding site" evidence="6">
    <location>
        <position position="107"/>
    </location>
    <ligand>
        <name>a divalent metal cation</name>
        <dbReference type="ChEBI" id="CHEBI:60240"/>
        <label>2</label>
        <note>catalytic</note>
    </ligand>
</feature>
<keyword evidence="4 6" id="KW-0479">Metal-binding</keyword>
<feature type="binding site" evidence="6">
    <location>
        <position position="170"/>
    </location>
    <ligand>
        <name>a divalent metal cation</name>
        <dbReference type="ChEBI" id="CHEBI:60240"/>
        <label>2</label>
        <note>catalytic</note>
    </ligand>
</feature>
<dbReference type="OrthoDB" id="5290075at2"/>
<dbReference type="HAMAP" id="MF_01974">
    <property type="entry name" value="MetAP_1"/>
    <property type="match status" value="1"/>
</dbReference>
<comment type="catalytic activity">
    <reaction evidence="6 7">
        <text>Release of N-terminal amino acids, preferentially methionine, from peptides and arylamides.</text>
        <dbReference type="EC" id="3.4.11.18"/>
    </reaction>
</comment>
<dbReference type="RefSeq" id="WP_061836439.1">
    <property type="nucleotide sequence ID" value="NZ_LUKE01000005.1"/>
</dbReference>
<feature type="binding site" evidence="6">
    <location>
        <position position="238"/>
    </location>
    <ligand>
        <name>a divalent metal cation</name>
        <dbReference type="ChEBI" id="CHEBI:60240"/>
        <label>1</label>
    </ligand>
</feature>
<dbReference type="InterPro" id="IPR002467">
    <property type="entry name" value="Pept_M24A_MAP1"/>
</dbReference>
<comment type="subunit">
    <text evidence="6">Monomer.</text>
</comment>
<keyword evidence="2 6" id="KW-0031">Aminopeptidase</keyword>
<dbReference type="GO" id="GO:0005829">
    <property type="term" value="C:cytosol"/>
    <property type="evidence" value="ECO:0007669"/>
    <property type="project" value="TreeGrafter"/>
</dbReference>
<organism evidence="9 10">
    <name type="scientific">Bdellovibrio bacteriovorus</name>
    <dbReference type="NCBI Taxonomy" id="959"/>
    <lineage>
        <taxon>Bacteria</taxon>
        <taxon>Pseudomonadati</taxon>
        <taxon>Bdellovibrionota</taxon>
        <taxon>Bdellovibrionia</taxon>
        <taxon>Bdellovibrionales</taxon>
        <taxon>Pseudobdellovibrionaceae</taxon>
        <taxon>Bdellovibrio</taxon>
    </lineage>
</organism>
<comment type="cofactor">
    <cofactor evidence="6">
        <name>Co(2+)</name>
        <dbReference type="ChEBI" id="CHEBI:48828"/>
    </cofactor>
    <cofactor evidence="6">
        <name>Zn(2+)</name>
        <dbReference type="ChEBI" id="CHEBI:29105"/>
    </cofactor>
    <cofactor evidence="6">
        <name>Mn(2+)</name>
        <dbReference type="ChEBI" id="CHEBI:29035"/>
    </cofactor>
    <cofactor evidence="6">
        <name>Fe(2+)</name>
        <dbReference type="ChEBI" id="CHEBI:29033"/>
    </cofactor>
    <text evidence="6">Binds 2 divalent metal cations per subunit. Has a high-affinity and a low affinity metal-binding site. The true nature of the physiological cofactor is under debate. The enzyme is active with cobalt, zinc, manganese or divalent iron ions. Most likely, methionine aminopeptidases function as mononuclear Fe(2+)-metalloproteases under physiological conditions, and the catalytically relevant metal-binding site has been assigned to the histidine-containing high-affinity site.</text>
</comment>
<accession>A0A150WHH2</accession>
<dbReference type="GO" id="GO:0070006">
    <property type="term" value="F:metalloaminopeptidase activity"/>
    <property type="evidence" value="ECO:0007669"/>
    <property type="project" value="UniProtKB-UniRule"/>
</dbReference>
<evidence type="ECO:0000313" key="9">
    <source>
        <dbReference type="EMBL" id="KYG62478.1"/>
    </source>
</evidence>
<evidence type="ECO:0000256" key="1">
    <source>
        <dbReference type="ARBA" id="ARBA00002521"/>
    </source>
</evidence>
<feature type="binding site" evidence="6">
    <location>
        <position position="203"/>
    </location>
    <ligand>
        <name>a divalent metal cation</name>
        <dbReference type="ChEBI" id="CHEBI:60240"/>
        <label>2</label>
        <note>catalytic</note>
    </ligand>
</feature>
<reference evidence="9 10" key="1">
    <citation type="submission" date="2016-03" db="EMBL/GenBank/DDBJ databases">
        <authorList>
            <person name="Ploux O."/>
        </authorList>
    </citation>
    <scope>NUCLEOTIDE SEQUENCE [LARGE SCALE GENOMIC DNA]</scope>
    <source>
        <strain evidence="9 10">R0</strain>
    </source>
</reference>
<dbReference type="GO" id="GO:0006508">
    <property type="term" value="P:proteolysis"/>
    <property type="evidence" value="ECO:0007669"/>
    <property type="project" value="UniProtKB-KW"/>
</dbReference>
<dbReference type="EMBL" id="LUKE01000005">
    <property type="protein sequence ID" value="KYG62478.1"/>
    <property type="molecule type" value="Genomic_DNA"/>
</dbReference>
<evidence type="ECO:0000256" key="5">
    <source>
        <dbReference type="ARBA" id="ARBA00022801"/>
    </source>
</evidence>
<dbReference type="Gene3D" id="3.90.230.10">
    <property type="entry name" value="Creatinase/methionine aminopeptidase superfamily"/>
    <property type="match status" value="1"/>
</dbReference>
<evidence type="ECO:0000259" key="8">
    <source>
        <dbReference type="Pfam" id="PF00557"/>
    </source>
</evidence>
<dbReference type="Proteomes" id="UP000075320">
    <property type="component" value="Unassembled WGS sequence"/>
</dbReference>
<gene>
    <name evidence="6" type="primary">map</name>
    <name evidence="9" type="ORF">AZI86_16735</name>
</gene>
<evidence type="ECO:0000256" key="6">
    <source>
        <dbReference type="HAMAP-Rule" id="MF_01974"/>
    </source>
</evidence>
<dbReference type="Pfam" id="PF00557">
    <property type="entry name" value="Peptidase_M24"/>
    <property type="match status" value="1"/>
</dbReference>
<evidence type="ECO:0000256" key="7">
    <source>
        <dbReference type="RuleBase" id="RU003653"/>
    </source>
</evidence>
<name>A0A150WHH2_BDEBC</name>
<feature type="binding site" evidence="6">
    <location>
        <position position="177"/>
    </location>
    <ligand>
        <name>substrate</name>
    </ligand>
</feature>
<dbReference type="InterPro" id="IPR001714">
    <property type="entry name" value="Pept_M24_MAP"/>
</dbReference>
<dbReference type="SUPFAM" id="SSF55920">
    <property type="entry name" value="Creatinase/aminopeptidase"/>
    <property type="match status" value="1"/>
</dbReference>
<feature type="binding site" evidence="6">
    <location>
        <position position="96"/>
    </location>
    <ligand>
        <name>a divalent metal cation</name>
        <dbReference type="ChEBI" id="CHEBI:60240"/>
        <label>1</label>
    </ligand>
</feature>
<dbReference type="CDD" id="cd01086">
    <property type="entry name" value="MetAP1"/>
    <property type="match status" value="1"/>
</dbReference>
<proteinExistence type="inferred from homology"/>
<dbReference type="PANTHER" id="PTHR43330:SF27">
    <property type="entry name" value="METHIONINE AMINOPEPTIDASE"/>
    <property type="match status" value="1"/>
</dbReference>
<evidence type="ECO:0000256" key="2">
    <source>
        <dbReference type="ARBA" id="ARBA00022438"/>
    </source>
</evidence>
<evidence type="ECO:0000256" key="3">
    <source>
        <dbReference type="ARBA" id="ARBA00022670"/>
    </source>
</evidence>
<evidence type="ECO:0000256" key="4">
    <source>
        <dbReference type="ARBA" id="ARBA00022723"/>
    </source>
</evidence>
<dbReference type="GO" id="GO:0046872">
    <property type="term" value="F:metal ion binding"/>
    <property type="evidence" value="ECO:0007669"/>
    <property type="project" value="UniProtKB-UniRule"/>
</dbReference>
<evidence type="ECO:0000313" key="10">
    <source>
        <dbReference type="Proteomes" id="UP000075320"/>
    </source>
</evidence>
<keyword evidence="5 6" id="KW-0378">Hydrolase</keyword>
<dbReference type="EC" id="3.4.11.18" evidence="6 7"/>
<protein>
    <recommendedName>
        <fullName evidence="6 7">Methionine aminopeptidase</fullName>
        <shortName evidence="6">MAP</shortName>
        <shortName evidence="6">MetAP</shortName>
        <ecNumber evidence="6 7">3.4.11.18</ecNumber>
    </recommendedName>
    <alternativeName>
        <fullName evidence="6">Peptidase M</fullName>
    </alternativeName>
</protein>
<dbReference type="PRINTS" id="PR00599">
    <property type="entry name" value="MAPEPTIDASE"/>
</dbReference>
<feature type="binding site" evidence="6">
    <location>
        <position position="107"/>
    </location>
    <ligand>
        <name>a divalent metal cation</name>
        <dbReference type="ChEBI" id="CHEBI:60240"/>
        <label>1</label>
    </ligand>
</feature>
<dbReference type="PANTHER" id="PTHR43330">
    <property type="entry name" value="METHIONINE AMINOPEPTIDASE"/>
    <property type="match status" value="1"/>
</dbReference>
<dbReference type="AlphaFoldDB" id="A0A150WHH2"/>
<dbReference type="NCBIfam" id="TIGR00500">
    <property type="entry name" value="met_pdase_I"/>
    <property type="match status" value="1"/>
</dbReference>
<keyword evidence="10" id="KW-1185">Reference proteome</keyword>
<keyword evidence="3 6" id="KW-0645">Protease</keyword>
<feature type="binding site" evidence="6">
    <location>
        <position position="238"/>
    </location>
    <ligand>
        <name>a divalent metal cation</name>
        <dbReference type="ChEBI" id="CHEBI:60240"/>
        <label>2</label>
        <note>catalytic</note>
    </ligand>
</feature>
<sequence>MAIKPLSLEEIKKMTLACRIAADTLTYLEKYVKAGVTTNQIDQMAFDYMQTRGAKSACLGYHGYPKYTCISVNEVICHGLPDDKTILKDGDIVNVDVTAFIDGFYGDTSRMYTIGNVSEEAKDLIDAAYMAREVGIKAIVPGATTGDIGFETNKLVTRRGYTAIKEIGGHGVGRKFHEEPFVPAFGKKGKGEKLVPFHCITVEPMVNQGTDEFIEFDIPGSTIKYYNTADGLLSAQFEHTVLVTDTGYEILTLP</sequence>
<comment type="caution">
    <text evidence="9">The sequence shown here is derived from an EMBL/GenBank/DDBJ whole genome shotgun (WGS) entry which is preliminary data.</text>
</comment>
<comment type="similarity">
    <text evidence="6">Belongs to the peptidase M24A family. Methionine aminopeptidase type 1 subfamily.</text>
</comment>
<dbReference type="InterPro" id="IPR036005">
    <property type="entry name" value="Creatinase/aminopeptidase-like"/>
</dbReference>
<comment type="function">
    <text evidence="1 6">Removes the N-terminal methionine from nascent proteins. The N-terminal methionine is often cleaved when the second residue in the primary sequence is small and uncharged (Met-Ala-, Cys, Gly, Pro, Ser, Thr, or Val). Requires deformylation of the N(alpha)-formylated initiator methionine before it can be hydrolyzed.</text>
</comment>
<dbReference type="InterPro" id="IPR000994">
    <property type="entry name" value="Pept_M24"/>
</dbReference>
<feature type="binding site" evidence="6">
    <location>
        <position position="78"/>
    </location>
    <ligand>
        <name>substrate</name>
    </ligand>
</feature>